<protein>
    <submittedName>
        <fullName evidence="2">SDR family oxidoreductase</fullName>
    </submittedName>
</protein>
<proteinExistence type="predicted"/>
<name>A0A5P1X1I0_9LACO</name>
<evidence type="ECO:0000313" key="2">
    <source>
        <dbReference type="EMBL" id="QER66744.1"/>
    </source>
</evidence>
<dbReference type="Pfam" id="PF13460">
    <property type="entry name" value="NAD_binding_10"/>
    <property type="match status" value="1"/>
</dbReference>
<dbReference type="AlphaFoldDB" id="A0A5P1X1I0"/>
<dbReference type="Gene3D" id="3.40.50.720">
    <property type="entry name" value="NAD(P)-binding Rossmann-like Domain"/>
    <property type="match status" value="1"/>
</dbReference>
<dbReference type="RefSeq" id="WP_137601899.1">
    <property type="nucleotide sequence ID" value="NZ_BJEB01000022.1"/>
</dbReference>
<dbReference type="OrthoDB" id="2289050at2"/>
<keyword evidence="3" id="KW-1185">Reference proteome</keyword>
<dbReference type="EMBL" id="CP043939">
    <property type="protein sequence ID" value="QER66744.1"/>
    <property type="molecule type" value="Genomic_DNA"/>
</dbReference>
<dbReference type="InterPro" id="IPR016040">
    <property type="entry name" value="NAD(P)-bd_dom"/>
</dbReference>
<evidence type="ECO:0000259" key="1">
    <source>
        <dbReference type="Pfam" id="PF13460"/>
    </source>
</evidence>
<evidence type="ECO:0000313" key="3">
    <source>
        <dbReference type="Proteomes" id="UP000325295"/>
    </source>
</evidence>
<dbReference type="Proteomes" id="UP000325295">
    <property type="component" value="Chromosome"/>
</dbReference>
<organism evidence="2 3">
    <name type="scientific">Paucilactobacillus nenjiangensis</name>
    <dbReference type="NCBI Taxonomy" id="1296540"/>
    <lineage>
        <taxon>Bacteria</taxon>
        <taxon>Bacillati</taxon>
        <taxon>Bacillota</taxon>
        <taxon>Bacilli</taxon>
        <taxon>Lactobacillales</taxon>
        <taxon>Lactobacillaceae</taxon>
        <taxon>Paucilactobacillus</taxon>
    </lineage>
</organism>
<sequence>MTRVLIVDQLNKGLATLIKPTVLESVTVNSFDQLQQDDILLWLPNDSDVDQQVFGLIDAIDGKQIKLSKIVMLSIAGVNGEVEEPRLQQWWGSDYQNLVLDYQYAIKMIDELELPYTIVRTTPIVINATTAVISNEGTGINGDRIGQSQLAEVLSEACQPNRYLNQSIGISE</sequence>
<feature type="domain" description="NAD(P)-binding" evidence="1">
    <location>
        <begin position="50"/>
        <end position="157"/>
    </location>
</feature>
<accession>A0A5P1X1I0</accession>
<gene>
    <name evidence="2" type="ORF">F0161_01915</name>
</gene>
<dbReference type="KEGG" id="lnn:F0161_01915"/>
<reference evidence="2 3" key="1">
    <citation type="submission" date="2019-09" db="EMBL/GenBank/DDBJ databases">
        <title>Complete Genome Sequence of Lactobacillus nenjiangensis SH-Y15, isolated from sauerkraut.</title>
        <authorList>
            <person name="Yang H."/>
        </authorList>
    </citation>
    <scope>NUCLEOTIDE SEQUENCE [LARGE SCALE GENOMIC DNA]</scope>
    <source>
        <strain evidence="2 3">SH-Y15</strain>
    </source>
</reference>